<feature type="region of interest" description="Important for dimerization" evidence="7">
    <location>
        <begin position="245"/>
        <end position="280"/>
    </location>
</feature>
<gene>
    <name evidence="7 8" type="primary">hemF</name>
    <name evidence="8" type="ORF">ACFQBM_11415</name>
</gene>
<keyword evidence="5 7" id="KW-0350">Heme biosynthesis</keyword>
<feature type="binding site" evidence="7">
    <location>
        <position position="150"/>
    </location>
    <ligand>
        <name>a divalent metal cation</name>
        <dbReference type="ChEBI" id="CHEBI:60240"/>
    </ligand>
</feature>
<dbReference type="HAMAP" id="MF_00333">
    <property type="entry name" value="Coprogen_oxidas"/>
    <property type="match status" value="1"/>
</dbReference>
<dbReference type="RefSeq" id="WP_193190489.1">
    <property type="nucleotide sequence ID" value="NZ_JACZFR010000013.1"/>
</dbReference>
<evidence type="ECO:0000256" key="2">
    <source>
        <dbReference type="ARBA" id="ARBA00010644"/>
    </source>
</evidence>
<name>A0ABW1YPT1_9GAMM</name>
<dbReference type="InterPro" id="IPR001260">
    <property type="entry name" value="Coprogen_oxidase_aer"/>
</dbReference>
<dbReference type="PANTHER" id="PTHR10755:SF0">
    <property type="entry name" value="OXYGEN-DEPENDENT COPROPORPHYRINOGEN-III OXIDASE, MITOCHONDRIAL"/>
    <property type="match status" value="1"/>
</dbReference>
<comment type="subunit">
    <text evidence="3 7">Homodimer.</text>
</comment>
<dbReference type="PANTHER" id="PTHR10755">
    <property type="entry name" value="COPROPORPHYRINOGEN III OXIDASE, MITOCHONDRIAL"/>
    <property type="match status" value="1"/>
</dbReference>
<evidence type="ECO:0000256" key="7">
    <source>
        <dbReference type="HAMAP-Rule" id="MF_00333"/>
    </source>
</evidence>
<feature type="site" description="Important for dimerization" evidence="7">
    <location>
        <position position="180"/>
    </location>
</feature>
<dbReference type="GO" id="GO:0004109">
    <property type="term" value="F:coproporphyrinogen oxidase activity"/>
    <property type="evidence" value="ECO:0007669"/>
    <property type="project" value="UniProtKB-EC"/>
</dbReference>
<comment type="catalytic activity">
    <reaction evidence="7">
        <text>coproporphyrinogen III + O2 + 2 H(+) = protoporphyrinogen IX + 2 CO2 + 2 H2O</text>
        <dbReference type="Rhea" id="RHEA:18257"/>
        <dbReference type="ChEBI" id="CHEBI:15377"/>
        <dbReference type="ChEBI" id="CHEBI:15378"/>
        <dbReference type="ChEBI" id="CHEBI:15379"/>
        <dbReference type="ChEBI" id="CHEBI:16526"/>
        <dbReference type="ChEBI" id="CHEBI:57307"/>
        <dbReference type="ChEBI" id="CHEBI:57309"/>
        <dbReference type="EC" id="1.3.3.3"/>
    </reaction>
</comment>
<feature type="active site" description="Proton donor" evidence="7">
    <location>
        <position position="111"/>
    </location>
</feature>
<comment type="cofactor">
    <cofactor evidence="7">
        <name>a divalent metal cation</name>
        <dbReference type="ChEBI" id="CHEBI:60240"/>
    </cofactor>
</comment>
<evidence type="ECO:0000256" key="4">
    <source>
        <dbReference type="ARBA" id="ARBA00023002"/>
    </source>
</evidence>
<evidence type="ECO:0000256" key="1">
    <source>
        <dbReference type="ARBA" id="ARBA00005168"/>
    </source>
</evidence>
<comment type="subcellular location">
    <subcellularLocation>
        <location evidence="7">Cytoplasm</location>
    </subcellularLocation>
</comment>
<dbReference type="Gene3D" id="3.40.1500.10">
    <property type="entry name" value="Coproporphyrinogen III oxidase, aerobic"/>
    <property type="match status" value="1"/>
</dbReference>
<keyword evidence="7" id="KW-0479">Metal-binding</keyword>
<dbReference type="EMBL" id="JBHSVR010000001">
    <property type="protein sequence ID" value="MFC6633898.1"/>
    <property type="molecule type" value="Genomic_DNA"/>
</dbReference>
<feature type="binding site" evidence="7">
    <location>
        <begin position="113"/>
        <end position="115"/>
    </location>
    <ligand>
        <name>substrate</name>
    </ligand>
</feature>
<reference evidence="9" key="1">
    <citation type="journal article" date="2019" name="Int. J. Syst. Evol. Microbiol.">
        <title>The Global Catalogue of Microorganisms (GCM) 10K type strain sequencing project: providing services to taxonomists for standard genome sequencing and annotation.</title>
        <authorList>
            <consortium name="The Broad Institute Genomics Platform"/>
            <consortium name="The Broad Institute Genome Sequencing Center for Infectious Disease"/>
            <person name="Wu L."/>
            <person name="Ma J."/>
        </authorList>
    </citation>
    <scope>NUCLEOTIDE SEQUENCE [LARGE SCALE GENOMIC DNA]</scope>
    <source>
        <strain evidence="9">CGMCC 1.13718</strain>
    </source>
</reference>
<keyword evidence="9" id="KW-1185">Reference proteome</keyword>
<feature type="binding site" evidence="7">
    <location>
        <position position="101"/>
    </location>
    <ligand>
        <name>a divalent metal cation</name>
        <dbReference type="ChEBI" id="CHEBI:60240"/>
    </ligand>
</feature>
<feature type="binding site" evidence="7">
    <location>
        <position position="111"/>
    </location>
    <ligand>
        <name>a divalent metal cation</name>
        <dbReference type="ChEBI" id="CHEBI:60240"/>
    </ligand>
</feature>
<dbReference type="NCBIfam" id="NF003727">
    <property type="entry name" value="PRK05330.1"/>
    <property type="match status" value="1"/>
</dbReference>
<evidence type="ECO:0000256" key="5">
    <source>
        <dbReference type="ARBA" id="ARBA00023133"/>
    </source>
</evidence>
<dbReference type="Proteomes" id="UP001596425">
    <property type="component" value="Unassembled WGS sequence"/>
</dbReference>
<comment type="function">
    <text evidence="7">Involved in the heme biosynthesis. Catalyzes the aerobic oxidative decarboxylation of propionate groups of rings A and B of coproporphyrinogen-III to yield the vinyl groups in protoporphyrinogen-IX.</text>
</comment>
<evidence type="ECO:0000256" key="6">
    <source>
        <dbReference type="ARBA" id="ARBA00023244"/>
    </source>
</evidence>
<accession>A0ABW1YPT1</accession>
<dbReference type="EC" id="1.3.3.3" evidence="7"/>
<dbReference type="InterPro" id="IPR036406">
    <property type="entry name" value="Coprogen_oxidase_aer_sf"/>
</dbReference>
<evidence type="ECO:0000256" key="3">
    <source>
        <dbReference type="ARBA" id="ARBA00011738"/>
    </source>
</evidence>
<keyword evidence="7" id="KW-0963">Cytoplasm</keyword>
<dbReference type="PROSITE" id="PS01021">
    <property type="entry name" value="COPROGEN_OXIDASE"/>
    <property type="match status" value="1"/>
</dbReference>
<feature type="binding site" evidence="7">
    <location>
        <position position="97"/>
    </location>
    <ligand>
        <name>substrate</name>
    </ligand>
</feature>
<dbReference type="SUPFAM" id="SSF102886">
    <property type="entry name" value="Coproporphyrinogen III oxidase"/>
    <property type="match status" value="1"/>
</dbReference>
<keyword evidence="4 7" id="KW-0560">Oxidoreductase</keyword>
<keyword evidence="6 7" id="KW-0627">Porphyrin biosynthesis</keyword>
<dbReference type="InterPro" id="IPR018375">
    <property type="entry name" value="Coprogen_oxidase_CS"/>
</dbReference>
<feature type="binding site" evidence="7">
    <location>
        <position position="180"/>
    </location>
    <ligand>
        <name>a divalent metal cation</name>
        <dbReference type="ChEBI" id="CHEBI:60240"/>
    </ligand>
</feature>
<evidence type="ECO:0000313" key="8">
    <source>
        <dbReference type="EMBL" id="MFC6633898.1"/>
    </source>
</evidence>
<comment type="similarity">
    <text evidence="2 7">Belongs to the aerobic coproporphyrinogen-III oxidase family.</text>
</comment>
<protein>
    <recommendedName>
        <fullName evidence="7">Oxygen-dependent coproporphyrinogen-III oxidase</fullName>
        <shortName evidence="7">CPO</shortName>
        <shortName evidence="7">Coprogen oxidase</shortName>
        <shortName evidence="7">Coproporphyrinogenase</shortName>
        <ecNumber evidence="7">1.3.3.3</ecNumber>
    </recommendedName>
</protein>
<feature type="binding site" evidence="7">
    <location>
        <begin position="263"/>
        <end position="265"/>
    </location>
    <ligand>
        <name>substrate</name>
    </ligand>
</feature>
<proteinExistence type="inferred from homology"/>
<organism evidence="8 9">
    <name type="scientific">Microbulbifer taiwanensis</name>
    <dbReference type="NCBI Taxonomy" id="986746"/>
    <lineage>
        <taxon>Bacteria</taxon>
        <taxon>Pseudomonadati</taxon>
        <taxon>Pseudomonadota</taxon>
        <taxon>Gammaproteobacteria</taxon>
        <taxon>Cellvibrionales</taxon>
        <taxon>Microbulbiferaceae</taxon>
        <taxon>Microbulbifer</taxon>
    </lineage>
</organism>
<comment type="pathway">
    <text evidence="1 7">Porphyrin-containing compound metabolism; protoporphyrin-IX biosynthesis; protoporphyrinogen-IX from coproporphyrinogen-III (O2 route): step 1/1.</text>
</comment>
<dbReference type="Pfam" id="PF01218">
    <property type="entry name" value="Coprogen_oxidas"/>
    <property type="match status" value="1"/>
</dbReference>
<sequence>MTDANTAFPTQTVKDYLLKLQDRICAELAAVDGKAFVEDTWTREGGGGGRTRVLENGSVIEKGGVNFSHVYGDKLPPSATAARPELAGRSFEAMGVSLVIHPENPYAPTSHANVRLFVAEKAGAEPVWWFGGGYDLTPYYGFEADVVHWHNTAKKACEPFGEEIYPRFKKWCDEYFYLKHRDEARGVGGLFFDDFNEGGFDNAFAFMRAVGDSYLDAYLPILEERKDIEYGERERNFQLYRRGRYVEFNLVYDRGTLFGLQSGGRTESILMSLPSLVRWQYDWHPEPGSAEDRLYTEFLPHRDWLK</sequence>
<comment type="caution">
    <text evidence="8">The sequence shown here is derived from an EMBL/GenBank/DDBJ whole genome shotgun (WGS) entry which is preliminary data.</text>
</comment>
<evidence type="ECO:0000313" key="9">
    <source>
        <dbReference type="Proteomes" id="UP001596425"/>
    </source>
</evidence>
<dbReference type="PIRSF" id="PIRSF000166">
    <property type="entry name" value="Coproporphyri_ox"/>
    <property type="match status" value="1"/>
</dbReference>
<dbReference type="PRINTS" id="PR00073">
    <property type="entry name" value="COPRGNOXDASE"/>
</dbReference>